<dbReference type="AlphaFoldDB" id="A0A544QRB1"/>
<dbReference type="RefSeq" id="WP_142442630.1">
    <property type="nucleotide sequence ID" value="NZ_SESI01000001.1"/>
</dbReference>
<keyword evidence="2" id="KW-0472">Membrane</keyword>
<evidence type="ECO:0000259" key="3">
    <source>
        <dbReference type="Pfam" id="PF07790"/>
    </source>
</evidence>
<accession>A0A544QRB1</accession>
<proteinExistence type="predicted"/>
<protein>
    <submittedName>
        <fullName evidence="4">Type IV pilin</fullName>
    </submittedName>
</protein>
<sequence>MGGGSRACGDRRDARGDDSRGGRGDDSRGASAVVAVVVLCGLTVILATVVAGGLTGLQERAEPTPTAAMRLAVDGETLTLTHTHGDPLDMRALRMIVSVDDEPLRHQPPVPFFSASGFDPGPTGPFNTASDPEWTVGESASLTLAGTNSPTIEPGSTVTVELYQDDTRIVTTETTAR</sequence>
<comment type="caution">
    <text evidence="4">The sequence shown here is derived from an EMBL/GenBank/DDBJ whole genome shotgun (WGS) entry which is preliminary data.</text>
</comment>
<keyword evidence="2" id="KW-0812">Transmembrane</keyword>
<feature type="transmembrane region" description="Helical" evidence="2">
    <location>
        <begin position="32"/>
        <end position="54"/>
    </location>
</feature>
<keyword evidence="5" id="KW-1185">Reference proteome</keyword>
<evidence type="ECO:0000313" key="5">
    <source>
        <dbReference type="Proteomes" id="UP000315385"/>
    </source>
</evidence>
<reference evidence="4 5" key="1">
    <citation type="submission" date="2019-02" db="EMBL/GenBank/DDBJ databases">
        <title>Halonotius sp. a new haloqrchaeon isolated from saline water.</title>
        <authorList>
            <person name="Duran-Viseras A."/>
            <person name="Sanchez-Porro C."/>
            <person name="Ventosa A."/>
        </authorList>
    </citation>
    <scope>NUCLEOTIDE SEQUENCE [LARGE SCALE GENOMIC DNA]</scope>
    <source>
        <strain evidence="4 5">F9-27</strain>
    </source>
</reference>
<keyword evidence="2" id="KW-1133">Transmembrane helix</keyword>
<feature type="domain" description="Archaeal Type IV pilin N-terminal" evidence="3">
    <location>
        <begin position="29"/>
        <end position="101"/>
    </location>
</feature>
<feature type="compositionally biased region" description="Basic and acidic residues" evidence="1">
    <location>
        <begin position="8"/>
        <end position="27"/>
    </location>
</feature>
<gene>
    <name evidence="4" type="ORF">EWF95_03300</name>
</gene>
<evidence type="ECO:0000256" key="2">
    <source>
        <dbReference type="SAM" id="Phobius"/>
    </source>
</evidence>
<organism evidence="4 5">
    <name type="scientific">Halonotius roseus</name>
    <dbReference type="NCBI Taxonomy" id="2511997"/>
    <lineage>
        <taxon>Archaea</taxon>
        <taxon>Methanobacteriati</taxon>
        <taxon>Methanobacteriota</taxon>
        <taxon>Stenosarchaea group</taxon>
        <taxon>Halobacteria</taxon>
        <taxon>Halobacteriales</taxon>
        <taxon>Haloferacaceae</taxon>
        <taxon>Halonotius</taxon>
    </lineage>
</organism>
<evidence type="ECO:0000313" key="4">
    <source>
        <dbReference type="EMBL" id="TQQ81978.1"/>
    </source>
</evidence>
<feature type="region of interest" description="Disordered" evidence="1">
    <location>
        <begin position="1"/>
        <end position="27"/>
    </location>
</feature>
<dbReference type="InterPro" id="IPR012859">
    <property type="entry name" value="Pilin_N_archaeal"/>
</dbReference>
<dbReference type="Pfam" id="PF07790">
    <property type="entry name" value="Pilin_N"/>
    <property type="match status" value="1"/>
</dbReference>
<evidence type="ECO:0000256" key="1">
    <source>
        <dbReference type="SAM" id="MobiDB-lite"/>
    </source>
</evidence>
<dbReference type="Proteomes" id="UP000315385">
    <property type="component" value="Unassembled WGS sequence"/>
</dbReference>
<dbReference type="EMBL" id="SESI01000001">
    <property type="protein sequence ID" value="TQQ81978.1"/>
    <property type="molecule type" value="Genomic_DNA"/>
</dbReference>
<dbReference type="OrthoDB" id="201989at2157"/>
<name>A0A544QRB1_9EURY</name>